<evidence type="ECO:0000313" key="1">
    <source>
        <dbReference type="EMBL" id="CAB4130222.1"/>
    </source>
</evidence>
<gene>
    <name evidence="1" type="ORF">UFOVP117_316</name>
</gene>
<name>A0A6J5L9Y7_9CAUD</name>
<protein>
    <submittedName>
        <fullName evidence="1">Uncharacterized protein</fullName>
    </submittedName>
</protein>
<organism evidence="1">
    <name type="scientific">uncultured Caudovirales phage</name>
    <dbReference type="NCBI Taxonomy" id="2100421"/>
    <lineage>
        <taxon>Viruses</taxon>
        <taxon>Duplodnaviria</taxon>
        <taxon>Heunggongvirae</taxon>
        <taxon>Uroviricota</taxon>
        <taxon>Caudoviricetes</taxon>
        <taxon>Peduoviridae</taxon>
        <taxon>Maltschvirus</taxon>
        <taxon>Maltschvirus maltsch</taxon>
    </lineage>
</organism>
<accession>A0A6J5L9Y7</accession>
<dbReference type="EMBL" id="LR796235">
    <property type="protein sequence ID" value="CAB4130222.1"/>
    <property type="molecule type" value="Genomic_DNA"/>
</dbReference>
<sequence>MSENKIQISEKYKDDVKGLTHDKLILVPLEVLESLYDFYTWKEFVSNPNFIEEQSSPIIKKYDKVKFSFDDEWDNYSGTHFGY</sequence>
<reference evidence="1" key="1">
    <citation type="submission" date="2020-04" db="EMBL/GenBank/DDBJ databases">
        <authorList>
            <person name="Chiriac C."/>
            <person name="Salcher M."/>
            <person name="Ghai R."/>
            <person name="Kavagutti S V."/>
        </authorList>
    </citation>
    <scope>NUCLEOTIDE SEQUENCE</scope>
</reference>
<proteinExistence type="predicted"/>